<sequence>MILTATQHDTLDQLIFRHYSRTAGLVEIALEYNPQLANVAILEMGQRVEMPDITTTTTITKQTVSLWD</sequence>
<protein>
    <submittedName>
        <fullName evidence="1">Tail protein X</fullName>
    </submittedName>
</protein>
<reference evidence="1" key="1">
    <citation type="submission" date="2022-09" db="EMBL/GenBank/DDBJ databases">
        <title>Molecular characterization of Glaesserella parasuis strains circulating in commercial swine farms using whole-genome sequencing.</title>
        <authorList>
            <person name="Mugabi R."/>
            <person name="Clavijo M."/>
            <person name="Li G."/>
        </authorList>
    </citation>
    <scope>NUCLEOTIDE SEQUENCE</scope>
    <source>
        <strain evidence="1">0435-53</strain>
    </source>
</reference>
<dbReference type="RefSeq" id="WP_021115823.1">
    <property type="nucleotide sequence ID" value="NZ_CBCRUP010000036.1"/>
</dbReference>
<gene>
    <name evidence="1" type="ORF">N5925_00245</name>
</gene>
<dbReference type="EMBL" id="JAODIR010000001">
    <property type="protein sequence ID" value="MDD2167058.1"/>
    <property type="molecule type" value="Genomic_DNA"/>
</dbReference>
<dbReference type="InterPro" id="IPR008861">
    <property type="entry name" value="GpX-like"/>
</dbReference>
<accession>A0A1T0A4L2</accession>
<dbReference type="Pfam" id="PF05489">
    <property type="entry name" value="Phage_tail_X"/>
    <property type="match status" value="1"/>
</dbReference>
<organism evidence="1 2">
    <name type="scientific">Glaesserella parasuis</name>
    <name type="common">Haemophilus parasuis</name>
    <dbReference type="NCBI Taxonomy" id="738"/>
    <lineage>
        <taxon>Bacteria</taxon>
        <taxon>Pseudomonadati</taxon>
        <taxon>Pseudomonadota</taxon>
        <taxon>Gammaproteobacteria</taxon>
        <taxon>Pasteurellales</taxon>
        <taxon>Pasteurellaceae</taxon>
        <taxon>Glaesserella</taxon>
    </lineage>
</organism>
<evidence type="ECO:0000313" key="2">
    <source>
        <dbReference type="Proteomes" id="UP001148834"/>
    </source>
</evidence>
<comment type="caution">
    <text evidence="1">The sequence shown here is derived from an EMBL/GenBank/DDBJ whole genome shotgun (WGS) entry which is preliminary data.</text>
</comment>
<evidence type="ECO:0000313" key="1">
    <source>
        <dbReference type="EMBL" id="MDD2167058.1"/>
    </source>
</evidence>
<dbReference type="Proteomes" id="UP001148834">
    <property type="component" value="Unassembled WGS sequence"/>
</dbReference>
<proteinExistence type="predicted"/>
<name>A0A1T0A4L2_GLAPU</name>
<dbReference type="AlphaFoldDB" id="A0A1T0A4L2"/>